<evidence type="ECO:0000313" key="8">
    <source>
        <dbReference type="EMBL" id="QSI75488.1"/>
    </source>
</evidence>
<dbReference type="CDD" id="cd08505">
    <property type="entry name" value="PBP2_NikA_DppA_OppA_like_18"/>
    <property type="match status" value="1"/>
</dbReference>
<name>A0ABX7M139_9RHOO</name>
<dbReference type="PROSITE" id="PS51257">
    <property type="entry name" value="PROKAR_LIPOPROTEIN"/>
    <property type="match status" value="1"/>
</dbReference>
<evidence type="ECO:0000256" key="2">
    <source>
        <dbReference type="ARBA" id="ARBA00005695"/>
    </source>
</evidence>
<comment type="similarity">
    <text evidence="2">Belongs to the bacterial solute-binding protein 5 family.</text>
</comment>
<evidence type="ECO:0000259" key="7">
    <source>
        <dbReference type="Pfam" id="PF00496"/>
    </source>
</evidence>
<dbReference type="SUPFAM" id="SSF53850">
    <property type="entry name" value="Periplasmic binding protein-like II"/>
    <property type="match status" value="1"/>
</dbReference>
<organism evidence="8 9">
    <name type="scientific">Niveibacterium microcysteis</name>
    <dbReference type="NCBI Taxonomy" id="2811415"/>
    <lineage>
        <taxon>Bacteria</taxon>
        <taxon>Pseudomonadati</taxon>
        <taxon>Pseudomonadota</taxon>
        <taxon>Betaproteobacteria</taxon>
        <taxon>Rhodocyclales</taxon>
        <taxon>Rhodocyclaceae</taxon>
        <taxon>Niveibacterium</taxon>
    </lineage>
</organism>
<evidence type="ECO:0000256" key="3">
    <source>
        <dbReference type="ARBA" id="ARBA00022448"/>
    </source>
</evidence>
<keyword evidence="4 6" id="KW-0732">Signal</keyword>
<dbReference type="Gene3D" id="3.40.190.10">
    <property type="entry name" value="Periplasmic binding protein-like II"/>
    <property type="match status" value="1"/>
</dbReference>
<proteinExistence type="inferred from homology"/>
<evidence type="ECO:0000256" key="1">
    <source>
        <dbReference type="ARBA" id="ARBA00004196"/>
    </source>
</evidence>
<reference evidence="8 9" key="1">
    <citation type="submission" date="2021-02" db="EMBL/GenBank/DDBJ databases">
        <title>Niveibacterium changnyeongensis HC41.</title>
        <authorList>
            <person name="Kang M."/>
        </authorList>
    </citation>
    <scope>NUCLEOTIDE SEQUENCE [LARGE SCALE GENOMIC DNA]</scope>
    <source>
        <strain evidence="8 9">HC41</strain>
    </source>
</reference>
<feature type="transmembrane region" description="Helical" evidence="5">
    <location>
        <begin position="699"/>
        <end position="717"/>
    </location>
</feature>
<protein>
    <submittedName>
        <fullName evidence="8">ABC transporter substrate-binding protein</fullName>
    </submittedName>
</protein>
<dbReference type="InterPro" id="IPR039424">
    <property type="entry name" value="SBP_5"/>
</dbReference>
<accession>A0ABX7M139</accession>
<evidence type="ECO:0000256" key="4">
    <source>
        <dbReference type="ARBA" id="ARBA00022729"/>
    </source>
</evidence>
<dbReference type="Pfam" id="PF00496">
    <property type="entry name" value="SBP_bac_5"/>
    <property type="match status" value="1"/>
</dbReference>
<dbReference type="Proteomes" id="UP000663570">
    <property type="component" value="Chromosome"/>
</dbReference>
<evidence type="ECO:0000313" key="9">
    <source>
        <dbReference type="Proteomes" id="UP000663570"/>
    </source>
</evidence>
<evidence type="ECO:0000256" key="6">
    <source>
        <dbReference type="SAM" id="SignalP"/>
    </source>
</evidence>
<dbReference type="RefSeq" id="WP_206253101.1">
    <property type="nucleotide sequence ID" value="NZ_CP071060.1"/>
</dbReference>
<feature type="domain" description="Solute-binding protein family 5" evidence="7">
    <location>
        <begin position="169"/>
        <end position="599"/>
    </location>
</feature>
<sequence length="734" mass="83847">MIATKLGYLAALLMGAALVLTGCDEVWNSPYPAAEREKRFLHEEFNSRPKHFDPVQSYVEDEAWFTYSIYETLYEFHYLKRPFELQPGLAAAMPKVSYLDKQGQPLPTDAPAADIAQSVYEIPLKSGVRFQPHPALARDGAGKLRYEGLDDAKLGGRSQITDFEFTGTRELVSEDFAYGIKRIARPKLESPSLELFKQILGFDELIAQLEADVKAGKADPDGWIDLRKYPLAGVETPDPHTLRIRLKGKYPQFIYWLAMPFSAPMPWEAEKFYAQPGMAKRELTLDMWPIGTGPFMLTRNRPLREILMERNPNFRDQTYPCEGAPGDKERGLLDDCGKRLPMIDGVKFVYEKEATPFWNKFLQGYYDFYASTRFKTMASFDTALQMQGGGLSLSDAMKKQGITLKTEIEPATEYFFVNMLDPLIGDGGSTPQARERARKVRQAMAIAFDMEEYLSIMKNGLGIPMQGPIPPGIAGYKTGEAGINPYAFTWKNGRPKLRSIDEAKRLLAEAGYPNGRDEKTGEPLVINLDVYDVFKREQLEIVIKQMKRIDIQLVPRLTEWNRWQEMHRKGAAQLSFWGWNADYPDPENFLFLFYSKNSKAKYQGENVTNYNNPEFDKLFEQFRGMDVTADRQPIIDKMADLVRRDAPVLAGWHNEAFELSHSWLRNSMPVRMLHTNRKYLSLDVAKRNALSAQWNRPQLWPLALLFAAIAALAVLSVRHYRRHEAQTARSEAAQ</sequence>
<keyword evidence="5" id="KW-1133">Transmembrane helix</keyword>
<dbReference type="EMBL" id="CP071060">
    <property type="protein sequence ID" value="QSI75488.1"/>
    <property type="molecule type" value="Genomic_DNA"/>
</dbReference>
<gene>
    <name evidence="8" type="ORF">JY500_13375</name>
</gene>
<keyword evidence="3" id="KW-0813">Transport</keyword>
<dbReference type="Gene3D" id="3.10.105.10">
    <property type="entry name" value="Dipeptide-binding Protein, Domain 3"/>
    <property type="match status" value="1"/>
</dbReference>
<keyword evidence="9" id="KW-1185">Reference proteome</keyword>
<feature type="signal peptide" evidence="6">
    <location>
        <begin position="1"/>
        <end position="21"/>
    </location>
</feature>
<evidence type="ECO:0000256" key="5">
    <source>
        <dbReference type="SAM" id="Phobius"/>
    </source>
</evidence>
<keyword evidence="5" id="KW-0472">Membrane</keyword>
<feature type="chain" id="PRO_5047152378" evidence="6">
    <location>
        <begin position="22"/>
        <end position="734"/>
    </location>
</feature>
<dbReference type="PANTHER" id="PTHR30290">
    <property type="entry name" value="PERIPLASMIC BINDING COMPONENT OF ABC TRANSPORTER"/>
    <property type="match status" value="1"/>
</dbReference>
<keyword evidence="5" id="KW-0812">Transmembrane</keyword>
<dbReference type="PANTHER" id="PTHR30290:SF10">
    <property type="entry name" value="PERIPLASMIC OLIGOPEPTIDE-BINDING PROTEIN-RELATED"/>
    <property type="match status" value="1"/>
</dbReference>
<dbReference type="InterPro" id="IPR000914">
    <property type="entry name" value="SBP_5_dom"/>
</dbReference>
<comment type="subcellular location">
    <subcellularLocation>
        <location evidence="1">Cell envelope</location>
    </subcellularLocation>
</comment>